<dbReference type="Proteomes" id="UP001159363">
    <property type="component" value="Chromosome 1"/>
</dbReference>
<accession>A0ABQ9IKC1</accession>
<sequence>MQYSAFLQQMAQYNKAVNRQYKVGDLLYLSNPVLEKNQVKKFQQAWKGPYPVIEVCSPVTLKLQLPFHSVIVHVNRVQLHYLPQQLTIKIVLAGDYVSYLQPRLQSRRGQDLQLQRLQVLPQHAPKEKQQRFPLPIPHRHW</sequence>
<comment type="caution">
    <text evidence="1">The sequence shown here is derived from an EMBL/GenBank/DDBJ whole genome shotgun (WGS) entry which is preliminary data.</text>
</comment>
<organism evidence="1 2">
    <name type="scientific">Dryococelus australis</name>
    <dbReference type="NCBI Taxonomy" id="614101"/>
    <lineage>
        <taxon>Eukaryota</taxon>
        <taxon>Metazoa</taxon>
        <taxon>Ecdysozoa</taxon>
        <taxon>Arthropoda</taxon>
        <taxon>Hexapoda</taxon>
        <taxon>Insecta</taxon>
        <taxon>Pterygota</taxon>
        <taxon>Neoptera</taxon>
        <taxon>Polyneoptera</taxon>
        <taxon>Phasmatodea</taxon>
        <taxon>Verophasmatodea</taxon>
        <taxon>Anareolatae</taxon>
        <taxon>Phasmatidae</taxon>
        <taxon>Eurycanthinae</taxon>
        <taxon>Dryococelus</taxon>
    </lineage>
</organism>
<proteinExistence type="predicted"/>
<keyword evidence="2" id="KW-1185">Reference proteome</keyword>
<evidence type="ECO:0000313" key="2">
    <source>
        <dbReference type="Proteomes" id="UP001159363"/>
    </source>
</evidence>
<name>A0ABQ9IKC1_9NEOP</name>
<evidence type="ECO:0000313" key="1">
    <source>
        <dbReference type="EMBL" id="KAJ8897137.1"/>
    </source>
</evidence>
<gene>
    <name evidence="1" type="ORF">PR048_002483</name>
</gene>
<dbReference type="EMBL" id="JARBHB010000001">
    <property type="protein sequence ID" value="KAJ8897137.1"/>
    <property type="molecule type" value="Genomic_DNA"/>
</dbReference>
<reference evidence="1 2" key="1">
    <citation type="submission" date="2023-02" db="EMBL/GenBank/DDBJ databases">
        <title>LHISI_Scaffold_Assembly.</title>
        <authorList>
            <person name="Stuart O.P."/>
            <person name="Cleave R."/>
            <person name="Magrath M.J.L."/>
            <person name="Mikheyev A.S."/>
        </authorList>
    </citation>
    <scope>NUCLEOTIDE SEQUENCE [LARGE SCALE GENOMIC DNA]</scope>
    <source>
        <strain evidence="1">Daus_M_001</strain>
        <tissue evidence="1">Leg muscle</tissue>
    </source>
</reference>
<protein>
    <submittedName>
        <fullName evidence="1">Uncharacterized protein</fullName>
    </submittedName>
</protein>